<proteinExistence type="predicted"/>
<feature type="region of interest" description="Disordered" evidence="1">
    <location>
        <begin position="149"/>
        <end position="171"/>
    </location>
</feature>
<dbReference type="EMBL" id="KZ679675">
    <property type="protein sequence ID" value="PTB60395.1"/>
    <property type="molecule type" value="Genomic_DNA"/>
</dbReference>
<reference evidence="2 3" key="1">
    <citation type="submission" date="2016-07" db="EMBL/GenBank/DDBJ databases">
        <title>Multiple horizontal gene transfer events from other fungi enriched the ability of initially mycotrophic Trichoderma (Ascomycota) to feed on dead plant biomass.</title>
        <authorList>
            <consortium name="DOE Joint Genome Institute"/>
            <person name="Aerts A."/>
            <person name="Atanasova L."/>
            <person name="Chenthamara K."/>
            <person name="Zhang J."/>
            <person name="Grujic M."/>
            <person name="Henrissat B."/>
            <person name="Kuo A."/>
            <person name="Salamov A."/>
            <person name="Lipzen A."/>
            <person name="Labutti K."/>
            <person name="Barry K."/>
            <person name="Miao Y."/>
            <person name="Rahimi M.J."/>
            <person name="Shen Q."/>
            <person name="Grigoriev I.V."/>
            <person name="Kubicek C.P."/>
            <person name="Druzhinina I.S."/>
        </authorList>
    </citation>
    <scope>NUCLEOTIDE SEQUENCE [LARGE SCALE GENOMIC DNA]</scope>
    <source>
        <strain evidence="2 3">CBS 226.95</strain>
    </source>
</reference>
<evidence type="ECO:0000256" key="1">
    <source>
        <dbReference type="SAM" id="MobiDB-lite"/>
    </source>
</evidence>
<sequence length="191" mass="20664">MQQDGVLQLSSSTGPVPNTGYWDYKEVICGYANSTTVVCPERYLESSFFFFVFASSKFSDCADATRARVKFDACTSTVRNDNAKLRRTETTYSAAAGSHLVPEFGTRASGQSANPAPFNKGGFDASHHHHTISVIQENTSKGYQQRATRLSVRGSPTRAGCSSAQGGNSEGERPLLFFISHRATNAVTTNS</sequence>
<keyword evidence="3" id="KW-1185">Reference proteome</keyword>
<accession>A0A2T4ATK1</accession>
<dbReference type="AlphaFoldDB" id="A0A2T4ATK1"/>
<name>A0A2T4ATK1_TRIHA</name>
<dbReference type="Proteomes" id="UP000241690">
    <property type="component" value="Unassembled WGS sequence"/>
</dbReference>
<protein>
    <submittedName>
        <fullName evidence="2">Uncharacterized protein</fullName>
    </submittedName>
</protein>
<dbReference type="GeneID" id="36629583"/>
<gene>
    <name evidence="2" type="ORF">M431DRAFT_537236</name>
</gene>
<evidence type="ECO:0000313" key="3">
    <source>
        <dbReference type="Proteomes" id="UP000241690"/>
    </source>
</evidence>
<dbReference type="RefSeq" id="XP_024780072.1">
    <property type="nucleotide sequence ID" value="XM_024921014.1"/>
</dbReference>
<organism evidence="2 3">
    <name type="scientific">Trichoderma harzianum CBS 226.95</name>
    <dbReference type="NCBI Taxonomy" id="983964"/>
    <lineage>
        <taxon>Eukaryota</taxon>
        <taxon>Fungi</taxon>
        <taxon>Dikarya</taxon>
        <taxon>Ascomycota</taxon>
        <taxon>Pezizomycotina</taxon>
        <taxon>Sordariomycetes</taxon>
        <taxon>Hypocreomycetidae</taxon>
        <taxon>Hypocreales</taxon>
        <taxon>Hypocreaceae</taxon>
        <taxon>Trichoderma</taxon>
    </lineage>
</organism>
<evidence type="ECO:0000313" key="2">
    <source>
        <dbReference type="EMBL" id="PTB60395.1"/>
    </source>
</evidence>